<feature type="transmembrane region" description="Helical" evidence="1">
    <location>
        <begin position="55"/>
        <end position="80"/>
    </location>
</feature>
<sequence>MVTAKRATRTRTDGRRRPADALPGAVLASVAVLTAAATFAGAAAATFAGAAAATFAGAAAATFAGAAAATLAGGAAATFAGA</sequence>
<name>A0ABW2Q7C7_9MICO</name>
<keyword evidence="1" id="KW-1133">Transmembrane helix</keyword>
<reference evidence="3" key="1">
    <citation type="journal article" date="2019" name="Int. J. Syst. Evol. Microbiol.">
        <title>The Global Catalogue of Microorganisms (GCM) 10K type strain sequencing project: providing services to taxonomists for standard genome sequencing and annotation.</title>
        <authorList>
            <consortium name="The Broad Institute Genomics Platform"/>
            <consortium name="The Broad Institute Genome Sequencing Center for Infectious Disease"/>
            <person name="Wu L."/>
            <person name="Ma J."/>
        </authorList>
    </citation>
    <scope>NUCLEOTIDE SEQUENCE [LARGE SCALE GENOMIC DNA]</scope>
    <source>
        <strain evidence="3">JCM 1490</strain>
    </source>
</reference>
<dbReference type="EMBL" id="JBHTCQ010000001">
    <property type="protein sequence ID" value="MFC7403470.1"/>
    <property type="molecule type" value="Genomic_DNA"/>
</dbReference>
<feature type="transmembrane region" description="Helical" evidence="1">
    <location>
        <begin position="21"/>
        <end position="49"/>
    </location>
</feature>
<evidence type="ECO:0000256" key="1">
    <source>
        <dbReference type="SAM" id="Phobius"/>
    </source>
</evidence>
<organism evidence="2 3">
    <name type="scientific">Georgenia alba</name>
    <dbReference type="NCBI Taxonomy" id="2233858"/>
    <lineage>
        <taxon>Bacteria</taxon>
        <taxon>Bacillati</taxon>
        <taxon>Actinomycetota</taxon>
        <taxon>Actinomycetes</taxon>
        <taxon>Micrococcales</taxon>
        <taxon>Bogoriellaceae</taxon>
        <taxon>Georgenia</taxon>
    </lineage>
</organism>
<gene>
    <name evidence="2" type="ORF">ACFQQL_00005</name>
</gene>
<evidence type="ECO:0000313" key="2">
    <source>
        <dbReference type="EMBL" id="MFC7403470.1"/>
    </source>
</evidence>
<protein>
    <submittedName>
        <fullName evidence="2">Uncharacterized protein</fullName>
    </submittedName>
</protein>
<dbReference type="Proteomes" id="UP001596455">
    <property type="component" value="Unassembled WGS sequence"/>
</dbReference>
<feature type="non-terminal residue" evidence="2">
    <location>
        <position position="82"/>
    </location>
</feature>
<keyword evidence="3" id="KW-1185">Reference proteome</keyword>
<keyword evidence="1" id="KW-0472">Membrane</keyword>
<evidence type="ECO:0000313" key="3">
    <source>
        <dbReference type="Proteomes" id="UP001596455"/>
    </source>
</evidence>
<dbReference type="RefSeq" id="WP_382389960.1">
    <property type="nucleotide sequence ID" value="NZ_JBHTCQ010000001.1"/>
</dbReference>
<keyword evidence="1" id="KW-0812">Transmembrane</keyword>
<proteinExistence type="predicted"/>
<accession>A0ABW2Q7C7</accession>
<comment type="caution">
    <text evidence="2">The sequence shown here is derived from an EMBL/GenBank/DDBJ whole genome shotgun (WGS) entry which is preliminary data.</text>
</comment>